<dbReference type="RefSeq" id="XP_025351403.1">
    <property type="nucleotide sequence ID" value="XM_025494015.1"/>
</dbReference>
<feature type="compositionally biased region" description="Low complexity" evidence="1">
    <location>
        <begin position="375"/>
        <end position="419"/>
    </location>
</feature>
<feature type="compositionally biased region" description="Low complexity" evidence="1">
    <location>
        <begin position="190"/>
        <end position="200"/>
    </location>
</feature>
<dbReference type="GeneID" id="37015749"/>
<feature type="compositionally biased region" description="Polar residues" evidence="1">
    <location>
        <begin position="20"/>
        <end position="32"/>
    </location>
</feature>
<dbReference type="STRING" id="1684307.A0A316UJU3"/>
<dbReference type="Proteomes" id="UP000245942">
    <property type="component" value="Unassembled WGS sequence"/>
</dbReference>
<dbReference type="EMBL" id="KZ819321">
    <property type="protein sequence ID" value="PWN24243.1"/>
    <property type="molecule type" value="Genomic_DNA"/>
</dbReference>
<keyword evidence="3" id="KW-1185">Reference proteome</keyword>
<gene>
    <name evidence="2" type="ORF">BCV69DRAFT_296528</name>
</gene>
<sequence length="484" mass="49378">MSKFRIKLKLHPSEEAGNNPPLSAASTSQATQPHAADETGEATSDAGGADVSMATSNAADSEDELASEDEDDTGSNAPSSSAADGIAGQHLQRSLGSSSSRIASPSLVAPVKGKRKPTIRDEVGHMTAEELDALPPAKRRKGAKARGAPGPGRGWRKGLKMGQKPIYALPDTTPIAEGTPATLASDFHRSSPASALSPSPMRSTSAVIAPSASGSKVTKIGSTSTAATAPVAAPSGQALMQRQQAIPGRPSQAVAAALGFGPPVKQPPRLINTAGTTSNATTAGVEGLISDPNQKPRRWYYEERQLVNLGGRVVNVKTWWGGKNESFDPISDREREEAARAQAASDYAKGRSGHDADDSRGGSPMTSKTSTPRPSANSVLQAASAALSASNNASSLRGAPEQAARGAATAASRPSTGSTGFFSPSLTRKVSSGFSTDQQGSPTPATASPSANGHLPKPKFQPGTGSIADWKASSVGKPAPSGRK</sequence>
<feature type="compositionally biased region" description="Low complexity" evidence="1">
    <location>
        <begin position="94"/>
        <end position="106"/>
    </location>
</feature>
<name>A0A316UJU3_9BASI</name>
<feature type="compositionally biased region" description="Basic residues" evidence="1">
    <location>
        <begin position="1"/>
        <end position="10"/>
    </location>
</feature>
<accession>A0A316UJU3</accession>
<feature type="compositionally biased region" description="Basic and acidic residues" evidence="1">
    <location>
        <begin position="348"/>
        <end position="360"/>
    </location>
</feature>
<feature type="compositionally biased region" description="Acidic residues" evidence="1">
    <location>
        <begin position="60"/>
        <end position="73"/>
    </location>
</feature>
<evidence type="ECO:0000313" key="2">
    <source>
        <dbReference type="EMBL" id="PWN24243.1"/>
    </source>
</evidence>
<feature type="compositionally biased region" description="Basic and acidic residues" evidence="1">
    <location>
        <begin position="118"/>
        <end position="128"/>
    </location>
</feature>
<reference evidence="2 3" key="1">
    <citation type="journal article" date="2018" name="Mol. Biol. Evol.">
        <title>Broad Genomic Sampling Reveals a Smut Pathogenic Ancestry of the Fungal Clade Ustilaginomycotina.</title>
        <authorList>
            <person name="Kijpornyongpan T."/>
            <person name="Mondo S.J."/>
            <person name="Barry K."/>
            <person name="Sandor L."/>
            <person name="Lee J."/>
            <person name="Lipzen A."/>
            <person name="Pangilinan J."/>
            <person name="LaButti K."/>
            <person name="Hainaut M."/>
            <person name="Henrissat B."/>
            <person name="Grigoriev I.V."/>
            <person name="Spatafora J.W."/>
            <person name="Aime M.C."/>
        </authorList>
    </citation>
    <scope>NUCLEOTIDE SEQUENCE [LARGE SCALE GENOMIC DNA]</scope>
    <source>
        <strain evidence="2 3">MCA 4718</strain>
    </source>
</reference>
<evidence type="ECO:0000256" key="1">
    <source>
        <dbReference type="SAM" id="MobiDB-lite"/>
    </source>
</evidence>
<dbReference type="AlphaFoldDB" id="A0A316UJU3"/>
<dbReference type="OrthoDB" id="2555325at2759"/>
<feature type="region of interest" description="Disordered" evidence="1">
    <location>
        <begin position="321"/>
        <end position="484"/>
    </location>
</feature>
<feature type="compositionally biased region" description="Basic and acidic residues" evidence="1">
    <location>
        <begin position="330"/>
        <end position="339"/>
    </location>
</feature>
<feature type="region of interest" description="Disordered" evidence="1">
    <location>
        <begin position="1"/>
        <end position="207"/>
    </location>
</feature>
<proteinExistence type="predicted"/>
<feature type="compositionally biased region" description="Polar residues" evidence="1">
    <location>
        <begin position="364"/>
        <end position="374"/>
    </location>
</feature>
<protein>
    <submittedName>
        <fullName evidence="2">Uncharacterized protein</fullName>
    </submittedName>
</protein>
<organism evidence="2 3">
    <name type="scientific">Pseudomicrostroma glucosiphilum</name>
    <dbReference type="NCBI Taxonomy" id="1684307"/>
    <lineage>
        <taxon>Eukaryota</taxon>
        <taxon>Fungi</taxon>
        <taxon>Dikarya</taxon>
        <taxon>Basidiomycota</taxon>
        <taxon>Ustilaginomycotina</taxon>
        <taxon>Exobasidiomycetes</taxon>
        <taxon>Microstromatales</taxon>
        <taxon>Microstromatales incertae sedis</taxon>
        <taxon>Pseudomicrostroma</taxon>
    </lineage>
</organism>
<feature type="compositionally biased region" description="Polar residues" evidence="1">
    <location>
        <begin position="420"/>
        <end position="451"/>
    </location>
</feature>
<evidence type="ECO:0000313" key="3">
    <source>
        <dbReference type="Proteomes" id="UP000245942"/>
    </source>
</evidence>